<organism evidence="1">
    <name type="scientific">Gongylonema pulchrum</name>
    <dbReference type="NCBI Taxonomy" id="637853"/>
    <lineage>
        <taxon>Eukaryota</taxon>
        <taxon>Metazoa</taxon>
        <taxon>Ecdysozoa</taxon>
        <taxon>Nematoda</taxon>
        <taxon>Chromadorea</taxon>
        <taxon>Rhabditida</taxon>
        <taxon>Spirurina</taxon>
        <taxon>Spiruromorpha</taxon>
        <taxon>Spiruroidea</taxon>
        <taxon>Gongylonematidae</taxon>
        <taxon>Gongylonema</taxon>
    </lineage>
</organism>
<accession>A0A183ETU1</accession>
<dbReference type="WBParaSite" id="GPUH_0002441201-mRNA-1">
    <property type="protein sequence ID" value="GPUH_0002441201-mRNA-1"/>
    <property type="gene ID" value="GPUH_0002441201"/>
</dbReference>
<protein>
    <submittedName>
        <fullName evidence="1">GIT domain-containing protein</fullName>
    </submittedName>
</protein>
<reference evidence="1" key="1">
    <citation type="submission" date="2016-06" db="UniProtKB">
        <authorList>
            <consortium name="WormBaseParasite"/>
        </authorList>
    </citation>
    <scope>IDENTIFICATION</scope>
</reference>
<proteinExistence type="predicted"/>
<dbReference type="AlphaFoldDB" id="A0A183ETU1"/>
<evidence type="ECO:0000313" key="1">
    <source>
        <dbReference type="WBParaSite" id="GPUH_0002441201-mRNA-1"/>
    </source>
</evidence>
<name>A0A183ETU1_9BILA</name>
<sequence>LFVTIAARLRSGIARGLQLCIVRFFRSLTGSRSQSDADEMENSLDDSFEFVAESAVAEVELTRVECKHRLYRSQPFRLSTPLPIESSNNNVVQRASSSLPDRYEEKQDLTSSTVPQVPFVPKAIFTNLNHLNATLGTYEAREKVLESLKQRIPLIEADTGRTPEHESDVND</sequence>